<feature type="transmembrane region" description="Helical" evidence="4">
    <location>
        <begin position="335"/>
        <end position="352"/>
    </location>
</feature>
<feature type="transmembrane region" description="Helical" evidence="4">
    <location>
        <begin position="67"/>
        <end position="86"/>
    </location>
</feature>
<dbReference type="Pfam" id="PF01770">
    <property type="entry name" value="Folate_carrier"/>
    <property type="match status" value="2"/>
</dbReference>
<feature type="transmembrane region" description="Helical" evidence="4">
    <location>
        <begin position="186"/>
        <end position="203"/>
    </location>
</feature>
<dbReference type="AlphaFoldDB" id="A0A218VD28"/>
<evidence type="ECO:0000313" key="5">
    <source>
        <dbReference type="EMBL" id="OWK63883.1"/>
    </source>
</evidence>
<feature type="transmembrane region" description="Helical" evidence="4">
    <location>
        <begin position="21"/>
        <end position="42"/>
    </location>
</feature>
<evidence type="ECO:0000256" key="4">
    <source>
        <dbReference type="SAM" id="Phobius"/>
    </source>
</evidence>
<comment type="similarity">
    <text evidence="2 3">Belongs to the reduced folate carrier (RFC) transporter (TC 2.A.48) family.</text>
</comment>
<protein>
    <recommendedName>
        <fullName evidence="3">Thiamine transporter 1</fullName>
        <shortName evidence="3">ThTr-1</shortName>
    </recommendedName>
    <alternativeName>
        <fullName evidence="3">Solute carrier family 19 member 2</fullName>
    </alternativeName>
</protein>
<dbReference type="InterPro" id="IPR036259">
    <property type="entry name" value="MFS_trans_sf"/>
</dbReference>
<feature type="transmembrane region" description="Helical" evidence="4">
    <location>
        <begin position="372"/>
        <end position="392"/>
    </location>
</feature>
<proteinExistence type="inferred from homology"/>
<dbReference type="PANTHER" id="PTHR10686">
    <property type="entry name" value="FOLATE TRANSPORTER"/>
    <property type="match status" value="1"/>
</dbReference>
<keyword evidence="3" id="KW-0813">Transport</keyword>
<comment type="function">
    <text evidence="3">High-affinity transporter for the intake of thiamine.</text>
</comment>
<sequence length="537" mass="59978">MADSHGGRPARRSTRAASGSACCWALPTALLCAYGFFCSVRPSEPFLTRYLLGPYKNLSETQVFNEIYPVWTYSYLALLFPVFLATDYLRYKPVVLLQGLSLIVTWFLLLYAQGLRAIQLLEFFYGMGTATDIAYYSYIYSVVDINLYQKVTSYCRSATLVGYTVGSVSGQVLVSVAGWSLFSLNVISLTSISIAFATAWFLPMPQKSLFFHHLSSQRLSCEMKVMDCKNGAAVQDHPDVQRAPGWEDETKVPLNGEGHSAEKQVSCALSLCEKCMYVEIPGRGIGGPGERPALLLRQKEAMLVLRTSQKKQKVDIIKVLKDLWRDFLQCYSSRTMLCWSVWWALSTCGYFQVINYAQGLWEMVLPSHSTDIYNGAVEAASTLLGAVAVVVVGHIKTSWAMWGEVALALFSFLIAAAVYVMDTVHNMWVCYASYVIFRIIYMMLITIATFQIATNLSVERYALVFGVNTFIALALQTLLTVIVVDASGLGLDIFTQFMIYASYFAAISLVFLVSGICSIVEAYRRQERMQSRTPESQ</sequence>
<feature type="transmembrane region" description="Helical" evidence="4">
    <location>
        <begin position="124"/>
        <end position="148"/>
    </location>
</feature>
<dbReference type="PIRSF" id="PIRSF028739">
    <property type="entry name" value="Folate_carrier"/>
    <property type="match status" value="1"/>
</dbReference>
<evidence type="ECO:0000313" key="6">
    <source>
        <dbReference type="Proteomes" id="UP000197619"/>
    </source>
</evidence>
<feature type="transmembrane region" description="Helical" evidence="4">
    <location>
        <begin position="503"/>
        <end position="523"/>
    </location>
</feature>
<dbReference type="InterPro" id="IPR002666">
    <property type="entry name" value="Folate_carrier"/>
</dbReference>
<keyword evidence="6" id="KW-1185">Reference proteome</keyword>
<accession>A0A218VD28</accession>
<evidence type="ECO:0000256" key="3">
    <source>
        <dbReference type="PIRNR" id="PIRNR028739"/>
    </source>
</evidence>
<dbReference type="SUPFAM" id="SSF103473">
    <property type="entry name" value="MFS general substrate transporter"/>
    <property type="match status" value="1"/>
</dbReference>
<dbReference type="PIRSF" id="PIRSF500794">
    <property type="entry name" value="Thiamine_transporter_1"/>
    <property type="match status" value="1"/>
</dbReference>
<dbReference type="PANTHER" id="PTHR10686:SF19">
    <property type="entry name" value="THIAMINE TRANSPORTER 1"/>
    <property type="match status" value="1"/>
</dbReference>
<dbReference type="GO" id="GO:0015234">
    <property type="term" value="F:thiamine transmembrane transporter activity"/>
    <property type="evidence" value="ECO:0007669"/>
    <property type="project" value="UniProtKB-UniRule"/>
</dbReference>
<dbReference type="GO" id="GO:0005886">
    <property type="term" value="C:plasma membrane"/>
    <property type="evidence" value="ECO:0007669"/>
    <property type="project" value="UniProtKB-SubCell"/>
</dbReference>
<dbReference type="EMBL" id="MUZQ01000007">
    <property type="protein sequence ID" value="OWK63883.1"/>
    <property type="molecule type" value="Genomic_DNA"/>
</dbReference>
<feature type="transmembrane region" description="Helical" evidence="4">
    <location>
        <begin position="431"/>
        <end position="450"/>
    </location>
</feature>
<keyword evidence="3" id="KW-0325">Glycoprotein</keyword>
<evidence type="ECO:0000256" key="1">
    <source>
        <dbReference type="ARBA" id="ARBA00004141"/>
    </source>
</evidence>
<feature type="transmembrane region" description="Helical" evidence="4">
    <location>
        <begin position="93"/>
        <end position="112"/>
    </location>
</feature>
<evidence type="ECO:0000256" key="2">
    <source>
        <dbReference type="ARBA" id="ARBA00005773"/>
    </source>
</evidence>
<feature type="transmembrane region" description="Helical" evidence="4">
    <location>
        <begin position="462"/>
        <end position="483"/>
    </location>
</feature>
<dbReference type="InterPro" id="IPR028338">
    <property type="entry name" value="ThTr-1"/>
</dbReference>
<dbReference type="Gene3D" id="1.20.1250.20">
    <property type="entry name" value="MFS general substrate transporter like domains"/>
    <property type="match status" value="2"/>
</dbReference>
<keyword evidence="3 4" id="KW-1133">Transmembrane helix</keyword>
<comment type="subcellular location">
    <subcellularLocation>
        <location evidence="3">Cell membrane</location>
        <topology evidence="3">Multi-pass membrane protein</topology>
    </subcellularLocation>
    <subcellularLocation>
        <location evidence="1">Membrane</location>
        <topology evidence="1">Multi-pass membrane protein</topology>
    </subcellularLocation>
</comment>
<dbReference type="Proteomes" id="UP000197619">
    <property type="component" value="Unassembled WGS sequence"/>
</dbReference>
<feature type="transmembrane region" description="Helical" evidence="4">
    <location>
        <begin position="160"/>
        <end position="180"/>
    </location>
</feature>
<organism evidence="5 6">
    <name type="scientific">Lonchura striata</name>
    <name type="common">white-rumped munia</name>
    <dbReference type="NCBI Taxonomy" id="40157"/>
    <lineage>
        <taxon>Eukaryota</taxon>
        <taxon>Metazoa</taxon>
        <taxon>Chordata</taxon>
        <taxon>Craniata</taxon>
        <taxon>Vertebrata</taxon>
        <taxon>Euteleostomi</taxon>
        <taxon>Archelosauria</taxon>
        <taxon>Archosauria</taxon>
        <taxon>Dinosauria</taxon>
        <taxon>Saurischia</taxon>
        <taxon>Theropoda</taxon>
        <taxon>Coelurosauria</taxon>
        <taxon>Aves</taxon>
        <taxon>Neognathae</taxon>
        <taxon>Neoaves</taxon>
        <taxon>Telluraves</taxon>
        <taxon>Australaves</taxon>
        <taxon>Passeriformes</taxon>
        <taxon>Passeroidea</taxon>
        <taxon>Estrildidae</taxon>
        <taxon>Estrildinae</taxon>
        <taxon>Lonchura</taxon>
    </lineage>
</organism>
<gene>
    <name evidence="5" type="primary">SLC19A2</name>
    <name evidence="5" type="ORF">RLOC_00011888</name>
</gene>
<keyword evidence="3 4" id="KW-0812">Transmembrane</keyword>
<dbReference type="STRING" id="299123.ENSLSDP00000007650"/>
<comment type="caution">
    <text evidence="5">The sequence shown here is derived from an EMBL/GenBank/DDBJ whole genome shotgun (WGS) entry which is preliminary data.</text>
</comment>
<keyword evidence="3 4" id="KW-0472">Membrane</keyword>
<feature type="transmembrane region" description="Helical" evidence="4">
    <location>
        <begin position="399"/>
        <end position="419"/>
    </location>
</feature>
<reference evidence="5 6" key="1">
    <citation type="submission" date="2017-05" db="EMBL/GenBank/DDBJ databases">
        <title>Genome of assembly of the Bengalese finch, Lonchura striata domestica.</title>
        <authorList>
            <person name="Colquitt B.M."/>
            <person name="Brainard M.S."/>
        </authorList>
    </citation>
    <scope>NUCLEOTIDE SEQUENCE [LARGE SCALE GENOMIC DNA]</scope>
    <source>
        <strain evidence="5">White83orange57</strain>
    </source>
</reference>
<keyword evidence="3" id="KW-1003">Cell membrane</keyword>
<name>A0A218VD28_9PASE</name>